<dbReference type="Gene3D" id="2.40.128.270">
    <property type="match status" value="1"/>
</dbReference>
<sequence>MRIKFILASLLLISFAASGTPPPLAGVVWQWHGSKYGNDTQAKPDDPTHYSLQLKKDGSVAARLDCNRGSGKWEESDGHKLKVEILTSTRAMCAPSSLDGKFTKDLAAVQSYLFKGGELYLQLKYDSGVMRFAKP</sequence>
<feature type="domain" description="DUF306" evidence="2">
    <location>
        <begin position="34"/>
        <end position="132"/>
    </location>
</feature>
<name>A0A370DAD6_9GAMM</name>
<protein>
    <recommendedName>
        <fullName evidence="2">DUF306 domain-containing protein</fullName>
    </recommendedName>
</protein>
<proteinExistence type="predicted"/>
<feature type="signal peptide" evidence="1">
    <location>
        <begin position="1"/>
        <end position="19"/>
    </location>
</feature>
<dbReference type="InterPro" id="IPR005184">
    <property type="entry name" value="DUF306_Meta_HslJ"/>
</dbReference>
<feature type="chain" id="PRO_5016843364" description="DUF306 domain-containing protein" evidence="1">
    <location>
        <begin position="20"/>
        <end position="135"/>
    </location>
</feature>
<dbReference type="AlphaFoldDB" id="A0A370DAD6"/>
<dbReference type="EMBL" id="QFXE01000021">
    <property type="protein sequence ID" value="RDH81862.1"/>
    <property type="molecule type" value="Genomic_DNA"/>
</dbReference>
<keyword evidence="4" id="KW-1185">Reference proteome</keyword>
<comment type="caution">
    <text evidence="3">The sequence shown here is derived from an EMBL/GenBank/DDBJ whole genome shotgun (WGS) entry which is preliminary data.</text>
</comment>
<evidence type="ECO:0000259" key="2">
    <source>
        <dbReference type="Pfam" id="PF03724"/>
    </source>
</evidence>
<accession>A0A370DAD6</accession>
<dbReference type="Pfam" id="PF03724">
    <property type="entry name" value="META"/>
    <property type="match status" value="1"/>
</dbReference>
<dbReference type="InterPro" id="IPR038670">
    <property type="entry name" value="HslJ-like_sf"/>
</dbReference>
<organism evidence="3 4">
    <name type="scientific">endosymbiont of Escarpia spicata</name>
    <dbReference type="NCBI Taxonomy" id="2200908"/>
    <lineage>
        <taxon>Bacteria</taxon>
        <taxon>Pseudomonadati</taxon>
        <taxon>Pseudomonadota</taxon>
        <taxon>Gammaproteobacteria</taxon>
        <taxon>sulfur-oxidizing symbionts</taxon>
    </lineage>
</organism>
<keyword evidence="1" id="KW-0732">Signal</keyword>
<dbReference type="Proteomes" id="UP000254771">
    <property type="component" value="Unassembled WGS sequence"/>
</dbReference>
<evidence type="ECO:0000256" key="1">
    <source>
        <dbReference type="SAM" id="SignalP"/>
    </source>
</evidence>
<evidence type="ECO:0000313" key="3">
    <source>
        <dbReference type="EMBL" id="RDH81862.1"/>
    </source>
</evidence>
<gene>
    <name evidence="3" type="ORF">DIZ78_15530</name>
</gene>
<evidence type="ECO:0000313" key="4">
    <source>
        <dbReference type="Proteomes" id="UP000254771"/>
    </source>
</evidence>
<reference evidence="3 4" key="1">
    <citation type="journal article" date="2018" name="ISME J.">
        <title>Endosymbiont genomes yield clues of tubeworm success.</title>
        <authorList>
            <person name="Li Y."/>
            <person name="Liles M.R."/>
            <person name="Halanych K.M."/>
        </authorList>
    </citation>
    <scope>NUCLEOTIDE SEQUENCE [LARGE SCALE GENOMIC DNA]</scope>
    <source>
        <strain evidence="3">A1462</strain>
    </source>
</reference>